<dbReference type="EMBL" id="QGKY02001250">
    <property type="protein sequence ID" value="KAF2561311.1"/>
    <property type="molecule type" value="Genomic_DNA"/>
</dbReference>
<comment type="caution">
    <text evidence="1">The sequence shown here is derived from an EMBL/GenBank/DDBJ whole genome shotgun (WGS) entry which is preliminary data.</text>
</comment>
<evidence type="ECO:0000313" key="1">
    <source>
        <dbReference type="EMBL" id="KAF2561311.1"/>
    </source>
</evidence>
<organism evidence="1">
    <name type="scientific">Brassica cretica</name>
    <name type="common">Mustard</name>
    <dbReference type="NCBI Taxonomy" id="69181"/>
    <lineage>
        <taxon>Eukaryota</taxon>
        <taxon>Viridiplantae</taxon>
        <taxon>Streptophyta</taxon>
        <taxon>Embryophyta</taxon>
        <taxon>Tracheophyta</taxon>
        <taxon>Spermatophyta</taxon>
        <taxon>Magnoliopsida</taxon>
        <taxon>eudicotyledons</taxon>
        <taxon>Gunneridae</taxon>
        <taxon>Pentapetalae</taxon>
        <taxon>rosids</taxon>
        <taxon>malvids</taxon>
        <taxon>Brassicales</taxon>
        <taxon>Brassicaceae</taxon>
        <taxon>Brassiceae</taxon>
        <taxon>Brassica</taxon>
    </lineage>
</organism>
<dbReference type="AlphaFoldDB" id="A0A3N6R124"/>
<sequence>MISSERGTHKLCSPVMRMHLDCQKFPSSSIQCTGQEWSKQMKSCSVSCVKTEWSCPLGVSRVL</sequence>
<reference evidence="1" key="1">
    <citation type="submission" date="2019-12" db="EMBL/GenBank/DDBJ databases">
        <title>Genome sequencing and annotation of Brassica cretica.</title>
        <authorList>
            <person name="Studholme D.J."/>
            <person name="Sarris P.F."/>
        </authorList>
    </citation>
    <scope>NUCLEOTIDE SEQUENCE</scope>
    <source>
        <strain evidence="1">PFS-102/07</strain>
        <tissue evidence="1">Leaf</tissue>
    </source>
</reference>
<protein>
    <submittedName>
        <fullName evidence="1">Uncharacterized protein</fullName>
    </submittedName>
</protein>
<proteinExistence type="predicted"/>
<accession>A0A3N6R124</accession>
<name>A0A3N6R124_BRACR</name>
<gene>
    <name evidence="1" type="ORF">F2Q70_00017903</name>
</gene>